<evidence type="ECO:0000256" key="4">
    <source>
        <dbReference type="ARBA" id="ARBA00022801"/>
    </source>
</evidence>
<keyword evidence="6" id="KW-0067">ATP-binding</keyword>
<evidence type="ECO:0000313" key="15">
    <source>
        <dbReference type="EMBL" id="QEH38788.1"/>
    </source>
</evidence>
<dbReference type="InterPro" id="IPR001650">
    <property type="entry name" value="Helicase_C-like"/>
</dbReference>
<dbReference type="PROSITE" id="PS51192">
    <property type="entry name" value="HELICASE_ATP_BIND_1"/>
    <property type="match status" value="1"/>
</dbReference>
<evidence type="ECO:0000256" key="3">
    <source>
        <dbReference type="ARBA" id="ARBA00022741"/>
    </source>
</evidence>
<dbReference type="GO" id="GO:0006281">
    <property type="term" value="P:DNA repair"/>
    <property type="evidence" value="ECO:0007669"/>
    <property type="project" value="TreeGrafter"/>
</dbReference>
<evidence type="ECO:0000256" key="5">
    <source>
        <dbReference type="ARBA" id="ARBA00022806"/>
    </source>
</evidence>
<dbReference type="InterPro" id="IPR032284">
    <property type="entry name" value="RecQ_Zn-bd"/>
</dbReference>
<dbReference type="KEGG" id="agv:OJF2_73980"/>
<dbReference type="GO" id="GO:0006310">
    <property type="term" value="P:DNA recombination"/>
    <property type="evidence" value="ECO:0007669"/>
    <property type="project" value="InterPro"/>
</dbReference>
<dbReference type="NCBIfam" id="TIGR00614">
    <property type="entry name" value="recQ_fam"/>
    <property type="match status" value="1"/>
</dbReference>
<dbReference type="GO" id="GO:0003677">
    <property type="term" value="F:DNA binding"/>
    <property type="evidence" value="ECO:0007669"/>
    <property type="project" value="UniProtKB-KW"/>
</dbReference>
<dbReference type="GO" id="GO:0030894">
    <property type="term" value="C:replisome"/>
    <property type="evidence" value="ECO:0007669"/>
    <property type="project" value="TreeGrafter"/>
</dbReference>
<evidence type="ECO:0000313" key="16">
    <source>
        <dbReference type="Proteomes" id="UP000324233"/>
    </source>
</evidence>
<dbReference type="Pfam" id="PF16124">
    <property type="entry name" value="RecQ_Zn_bind"/>
    <property type="match status" value="1"/>
</dbReference>
<dbReference type="GO" id="GO:0016787">
    <property type="term" value="F:hydrolase activity"/>
    <property type="evidence" value="ECO:0007669"/>
    <property type="project" value="UniProtKB-KW"/>
</dbReference>
<comment type="catalytic activity">
    <reaction evidence="9">
        <text>Couples ATP hydrolysis with the unwinding of duplex DNA by translocating in the 3'-5' direction.</text>
        <dbReference type="EC" id="5.6.2.4"/>
    </reaction>
</comment>
<keyword evidence="5 15" id="KW-0347">Helicase</keyword>
<feature type="domain" description="Helicase C-terminal" evidence="14">
    <location>
        <begin position="233"/>
        <end position="393"/>
    </location>
</feature>
<reference evidence="15 16" key="1">
    <citation type="submission" date="2019-08" db="EMBL/GenBank/DDBJ databases">
        <title>Deep-cultivation of Planctomycetes and their phenomic and genomic characterization uncovers novel biology.</title>
        <authorList>
            <person name="Wiegand S."/>
            <person name="Jogler M."/>
            <person name="Boedeker C."/>
            <person name="Pinto D."/>
            <person name="Vollmers J."/>
            <person name="Rivas-Marin E."/>
            <person name="Kohn T."/>
            <person name="Peeters S.H."/>
            <person name="Heuer A."/>
            <person name="Rast P."/>
            <person name="Oberbeckmann S."/>
            <person name="Bunk B."/>
            <person name="Jeske O."/>
            <person name="Meyerdierks A."/>
            <person name="Storesund J.E."/>
            <person name="Kallscheuer N."/>
            <person name="Luecker S."/>
            <person name="Lage O.M."/>
            <person name="Pohl T."/>
            <person name="Merkel B.J."/>
            <person name="Hornburger P."/>
            <person name="Mueller R.-W."/>
            <person name="Bruemmer F."/>
            <person name="Labrenz M."/>
            <person name="Spormann A.M."/>
            <person name="Op den Camp H."/>
            <person name="Overmann J."/>
            <person name="Amann R."/>
            <person name="Jetten M.S.M."/>
            <person name="Mascher T."/>
            <person name="Medema M.H."/>
            <person name="Devos D.P."/>
            <person name="Kaster A.-K."/>
            <person name="Ovreas L."/>
            <person name="Rohde M."/>
            <person name="Galperin M.Y."/>
            <person name="Jogler C."/>
        </authorList>
    </citation>
    <scope>NUCLEOTIDE SEQUENCE [LARGE SCALE GENOMIC DNA]</scope>
    <source>
        <strain evidence="15 16">OJF2</strain>
    </source>
</reference>
<dbReference type="SMART" id="SM00490">
    <property type="entry name" value="HELICc"/>
    <property type="match status" value="1"/>
</dbReference>
<accession>A0A5B9WDP5</accession>
<proteinExistence type="inferred from homology"/>
<keyword evidence="8" id="KW-0413">Isomerase</keyword>
<evidence type="ECO:0000256" key="12">
    <source>
        <dbReference type="ARBA" id="ARBA00044550"/>
    </source>
</evidence>
<dbReference type="OrthoDB" id="9763310at2"/>
<dbReference type="EMBL" id="CP042997">
    <property type="protein sequence ID" value="QEH38788.1"/>
    <property type="molecule type" value="Genomic_DNA"/>
</dbReference>
<dbReference type="PANTHER" id="PTHR13710">
    <property type="entry name" value="DNA HELICASE RECQ FAMILY MEMBER"/>
    <property type="match status" value="1"/>
</dbReference>
<dbReference type="Pfam" id="PF00270">
    <property type="entry name" value="DEAD"/>
    <property type="match status" value="1"/>
</dbReference>
<evidence type="ECO:0000256" key="1">
    <source>
        <dbReference type="ARBA" id="ARBA00005446"/>
    </source>
</evidence>
<organism evidence="15 16">
    <name type="scientific">Aquisphaera giovannonii</name>
    <dbReference type="NCBI Taxonomy" id="406548"/>
    <lineage>
        <taxon>Bacteria</taxon>
        <taxon>Pseudomonadati</taxon>
        <taxon>Planctomycetota</taxon>
        <taxon>Planctomycetia</taxon>
        <taxon>Isosphaerales</taxon>
        <taxon>Isosphaeraceae</taxon>
        <taxon>Aquisphaera</taxon>
    </lineage>
</organism>
<dbReference type="InterPro" id="IPR004589">
    <property type="entry name" value="DNA_helicase_ATP-dep_RecQ"/>
</dbReference>
<dbReference type="GO" id="GO:0005737">
    <property type="term" value="C:cytoplasm"/>
    <property type="evidence" value="ECO:0007669"/>
    <property type="project" value="TreeGrafter"/>
</dbReference>
<keyword evidence="7" id="KW-0238">DNA-binding</keyword>
<evidence type="ECO:0000256" key="6">
    <source>
        <dbReference type="ARBA" id="ARBA00022840"/>
    </source>
</evidence>
<dbReference type="GO" id="GO:0043138">
    <property type="term" value="F:3'-5' DNA helicase activity"/>
    <property type="evidence" value="ECO:0007669"/>
    <property type="project" value="UniProtKB-EC"/>
</dbReference>
<dbReference type="SUPFAM" id="SSF52540">
    <property type="entry name" value="P-loop containing nucleoside triphosphate hydrolases"/>
    <property type="match status" value="1"/>
</dbReference>
<name>A0A5B9WDP5_9BACT</name>
<dbReference type="GO" id="GO:0009378">
    <property type="term" value="F:four-way junction helicase activity"/>
    <property type="evidence" value="ECO:0007669"/>
    <property type="project" value="TreeGrafter"/>
</dbReference>
<dbReference type="GO" id="GO:0005524">
    <property type="term" value="F:ATP binding"/>
    <property type="evidence" value="ECO:0007669"/>
    <property type="project" value="UniProtKB-KW"/>
</dbReference>
<evidence type="ECO:0000256" key="8">
    <source>
        <dbReference type="ARBA" id="ARBA00023235"/>
    </source>
</evidence>
<dbReference type="InterPro" id="IPR011545">
    <property type="entry name" value="DEAD/DEAH_box_helicase_dom"/>
</dbReference>
<keyword evidence="2" id="KW-0479">Metal-binding</keyword>
<evidence type="ECO:0000256" key="11">
    <source>
        <dbReference type="ARBA" id="ARBA00044535"/>
    </source>
</evidence>
<dbReference type="Pfam" id="PF00271">
    <property type="entry name" value="Helicase_C"/>
    <property type="match status" value="1"/>
</dbReference>
<keyword evidence="16" id="KW-1185">Reference proteome</keyword>
<dbReference type="InterPro" id="IPR014001">
    <property type="entry name" value="Helicase_ATP-bd"/>
</dbReference>
<dbReference type="EC" id="5.6.2.4" evidence="10"/>
<dbReference type="PANTHER" id="PTHR13710:SF105">
    <property type="entry name" value="ATP-DEPENDENT DNA HELICASE Q1"/>
    <property type="match status" value="1"/>
</dbReference>
<dbReference type="FunFam" id="3.40.50.300:FF:001389">
    <property type="entry name" value="ATP-dependent DNA helicase RecQ"/>
    <property type="match status" value="1"/>
</dbReference>
<dbReference type="InterPro" id="IPR027417">
    <property type="entry name" value="P-loop_NTPase"/>
</dbReference>
<evidence type="ECO:0000256" key="2">
    <source>
        <dbReference type="ARBA" id="ARBA00022723"/>
    </source>
</evidence>
<dbReference type="Proteomes" id="UP000324233">
    <property type="component" value="Chromosome"/>
</dbReference>
<evidence type="ECO:0000256" key="9">
    <source>
        <dbReference type="ARBA" id="ARBA00034617"/>
    </source>
</evidence>
<feature type="domain" description="Helicase ATP-binding" evidence="13">
    <location>
        <begin position="38"/>
        <end position="206"/>
    </location>
</feature>
<dbReference type="RefSeq" id="WP_148598192.1">
    <property type="nucleotide sequence ID" value="NZ_CP042997.1"/>
</dbReference>
<evidence type="ECO:0000256" key="7">
    <source>
        <dbReference type="ARBA" id="ARBA00023125"/>
    </source>
</evidence>
<protein>
    <recommendedName>
        <fullName evidence="11">ATP-dependent DNA helicase RecQ</fullName>
        <ecNumber evidence="10">5.6.2.4</ecNumber>
    </recommendedName>
    <alternativeName>
        <fullName evidence="12">DNA 3'-5' helicase RecQ</fullName>
    </alternativeName>
</protein>
<comment type="similarity">
    <text evidence="1">Belongs to the helicase family. RecQ subfamily.</text>
</comment>
<evidence type="ECO:0000259" key="13">
    <source>
        <dbReference type="PROSITE" id="PS51192"/>
    </source>
</evidence>
<evidence type="ECO:0000256" key="10">
    <source>
        <dbReference type="ARBA" id="ARBA00034808"/>
    </source>
</evidence>
<keyword evidence="4 15" id="KW-0378">Hydrolase</keyword>
<dbReference type="PROSITE" id="PS51194">
    <property type="entry name" value="HELICASE_CTER"/>
    <property type="match status" value="1"/>
</dbReference>
<sequence length="505" mass="55852">MPGTQPAAGPVHDRAALSRRLQEHFGFRRFRRGQEQAVRSALLGQDTLVLMPTGSGKSLCYQLPALEAEGATIVVSPLIALMKDQVESLRSRGLPALMINSHLSAAERRAAEEVIAGGFPAFVFTTPEQLADPDFRALLRKTQVDLFVVDEAHCVSQWGHDFRPEYLTLGDVIEDLGRPTVLALTATATSEVADDILRQLRIPDARVVSTGFDRPNLHIAATRATSEEDRFARVSRAVARCTIEGLGGGIIYASTVKAVGELADRLREEGLSVGTYHGRMRAADRAASQDAFMSGEVPVMVATNAFGLGIDKPDIRFVIHAHLPGTLEAYYQEIGRAGRDGGPARCELIYTDDDQKLHKFFQSGRYPTPEDLVNAHHALKRLAETPPLFDELQAISPLPKSRLKSALNLFRSKKIVKEDIGGRYLLLRPDLTTADLTRIGREYEEREEAEQLRLRRILDLAERRACRWQFLLDEFEPDLPHEPCGHCDNCAAGRGTPEVPLRKAS</sequence>
<dbReference type="CDD" id="cd17920">
    <property type="entry name" value="DEXHc_RecQ"/>
    <property type="match status" value="1"/>
</dbReference>
<gene>
    <name evidence="15" type="primary">recQ_3</name>
    <name evidence="15" type="ORF">OJF2_73980</name>
</gene>
<dbReference type="GO" id="GO:0043590">
    <property type="term" value="C:bacterial nucleoid"/>
    <property type="evidence" value="ECO:0007669"/>
    <property type="project" value="TreeGrafter"/>
</dbReference>
<dbReference type="AlphaFoldDB" id="A0A5B9WDP5"/>
<dbReference type="GO" id="GO:0046872">
    <property type="term" value="F:metal ion binding"/>
    <property type="evidence" value="ECO:0007669"/>
    <property type="project" value="UniProtKB-KW"/>
</dbReference>
<dbReference type="SMART" id="SM00487">
    <property type="entry name" value="DEXDc"/>
    <property type="match status" value="1"/>
</dbReference>
<dbReference type="Gene3D" id="3.40.50.300">
    <property type="entry name" value="P-loop containing nucleotide triphosphate hydrolases"/>
    <property type="match status" value="2"/>
</dbReference>
<evidence type="ECO:0000259" key="14">
    <source>
        <dbReference type="PROSITE" id="PS51194"/>
    </source>
</evidence>
<keyword evidence="3" id="KW-0547">Nucleotide-binding</keyword>